<evidence type="ECO:0000256" key="1">
    <source>
        <dbReference type="ARBA" id="ARBA00045658"/>
    </source>
</evidence>
<accession>A0A1M5WTL4</accession>
<dbReference type="InterPro" id="IPR051316">
    <property type="entry name" value="Zinc-reg_GTPase_activator"/>
</dbReference>
<organism evidence="4 5">
    <name type="scientific">Marivita hallyeonensis</name>
    <dbReference type="NCBI Taxonomy" id="996342"/>
    <lineage>
        <taxon>Bacteria</taxon>
        <taxon>Pseudomonadati</taxon>
        <taxon>Pseudomonadota</taxon>
        <taxon>Alphaproteobacteria</taxon>
        <taxon>Rhodobacterales</taxon>
        <taxon>Roseobacteraceae</taxon>
        <taxon>Marivita</taxon>
    </lineage>
</organism>
<dbReference type="PANTHER" id="PTHR13748:SF62">
    <property type="entry name" value="COBW DOMAIN-CONTAINING PROTEIN"/>
    <property type="match status" value="1"/>
</dbReference>
<dbReference type="Pfam" id="PF02492">
    <property type="entry name" value="cobW"/>
    <property type="match status" value="1"/>
</dbReference>
<dbReference type="EMBL" id="FQXC01000005">
    <property type="protein sequence ID" value="SHH90772.1"/>
    <property type="molecule type" value="Genomic_DNA"/>
</dbReference>
<dbReference type="PANTHER" id="PTHR13748">
    <property type="entry name" value="COBW-RELATED"/>
    <property type="match status" value="1"/>
</dbReference>
<comment type="function">
    <text evidence="1">Zinc chaperone that directly transfers zinc cofactor to target proteins, thereby activating them. Zinc is transferred from the CXCC motif in the GTPase domain to the zinc binding site in target proteins in a process requiring GTP hydrolysis.</text>
</comment>
<evidence type="ECO:0000313" key="4">
    <source>
        <dbReference type="EMBL" id="SHH90772.1"/>
    </source>
</evidence>
<dbReference type="SUPFAM" id="SSF52540">
    <property type="entry name" value="P-loop containing nucleoside triphosphate hydrolases"/>
    <property type="match status" value="1"/>
</dbReference>
<dbReference type="Gene3D" id="3.40.50.300">
    <property type="entry name" value="P-loop containing nucleotide triphosphate hydrolases"/>
    <property type="match status" value="1"/>
</dbReference>
<evidence type="ECO:0000259" key="2">
    <source>
        <dbReference type="Pfam" id="PF02492"/>
    </source>
</evidence>
<dbReference type="InterPro" id="IPR027417">
    <property type="entry name" value="P-loop_NTPase"/>
</dbReference>
<reference evidence="4 5" key="1">
    <citation type="submission" date="2016-11" db="EMBL/GenBank/DDBJ databases">
        <authorList>
            <person name="Jaros S."/>
            <person name="Januszkiewicz K."/>
            <person name="Wedrychowicz H."/>
        </authorList>
    </citation>
    <scope>NUCLEOTIDE SEQUENCE [LARGE SCALE GENOMIC DNA]</scope>
    <source>
        <strain evidence="4 5">DSM 29431</strain>
    </source>
</reference>
<keyword evidence="5" id="KW-1185">Reference proteome</keyword>
<dbReference type="STRING" id="996342.SAMN05443551_3504"/>
<dbReference type="Pfam" id="PF07683">
    <property type="entry name" value="CobW_C"/>
    <property type="match status" value="1"/>
</dbReference>
<evidence type="ECO:0000313" key="5">
    <source>
        <dbReference type="Proteomes" id="UP000184221"/>
    </source>
</evidence>
<name>A0A1M5WTL4_9RHOB</name>
<evidence type="ECO:0000259" key="3">
    <source>
        <dbReference type="Pfam" id="PF07683"/>
    </source>
</evidence>
<dbReference type="InterPro" id="IPR011629">
    <property type="entry name" value="CobW-like_C"/>
</dbReference>
<dbReference type="OrthoDB" id="9808822at2"/>
<feature type="domain" description="CobW/HypB/UreG nucleotide-binding" evidence="2">
    <location>
        <begin position="5"/>
        <end position="155"/>
    </location>
</feature>
<dbReference type="InterPro" id="IPR003495">
    <property type="entry name" value="CobW/HypB/UreG_nucleotide-bd"/>
</dbReference>
<proteinExistence type="predicted"/>
<dbReference type="CDD" id="cd03112">
    <property type="entry name" value="CobW-like"/>
    <property type="match status" value="1"/>
</dbReference>
<feature type="domain" description="CobW C-terminal" evidence="3">
    <location>
        <begin position="206"/>
        <end position="272"/>
    </location>
</feature>
<dbReference type="GO" id="GO:0005737">
    <property type="term" value="C:cytoplasm"/>
    <property type="evidence" value="ECO:0007669"/>
    <property type="project" value="TreeGrafter"/>
</dbReference>
<sequence>MIPLPMTVISGYLGAGKTTFINQLLAGDHGLRLMIIVNDFGAINIDAALLASKDEDTIALTNGCVCCTMGSDLFLALGDALDRRPRPDHLIVEASGVADPSRIATAAQAEPDMRYAGILTLVDGQEFDALARDPLIGPQVRNQVSKADLVVITKQVSDNLETCLVELTSAPILQEPHLYAVFKLMLSDPVPATVPERAARHPDYTAWVSQEVAGIDKTALHHALARRPTGLFRVKGLVVDSAGAKWGVQVVGQNIEITPNTGSAPPALVGIGLRERVDLAEVEAWWASVTKLDH</sequence>
<gene>
    <name evidence="4" type="ORF">SAMN05443551_3504</name>
</gene>
<dbReference type="Proteomes" id="UP000184221">
    <property type="component" value="Unassembled WGS sequence"/>
</dbReference>
<dbReference type="AlphaFoldDB" id="A0A1M5WTL4"/>
<protein>
    <submittedName>
        <fullName evidence="4">GTPase, G3E family</fullName>
    </submittedName>
</protein>